<sequence>MNETERIPSLLSLYSVLEDFRVEDTDFEALASYYEHHYRVQYGSNVILDQFILLYFLDPSTINGNIIHYWIMIYYLEELKREHATLCIDVSLSPETPTEQQIWRQHLEYLRLQNTVQSHLLQLGMTFSEKEKKLQEAAHPPVGERLTFRKRVRKAIMKRLQRVWVIIPPENSPAAIDPPPPPESFLLVLQMSTNLTYLLNEVYWGFHYQKFLFNLFVSFNAFSASRFDREQKLETTNEFGNLLVEKTVFVSFKIQQQAEVQLLLLAAGF</sequence>
<protein>
    <submittedName>
        <fullName evidence="2">Uncharacterized protein LOC121394119</fullName>
    </submittedName>
</protein>
<proteinExistence type="predicted"/>
<dbReference type="GeneID" id="121394119"/>
<dbReference type="KEGG" id="xla:121394119"/>
<keyword evidence="1" id="KW-1185">Reference proteome</keyword>
<reference evidence="2" key="1">
    <citation type="submission" date="2025-08" db="UniProtKB">
        <authorList>
            <consortium name="RefSeq"/>
        </authorList>
    </citation>
    <scope>IDENTIFICATION</scope>
    <source>
        <strain evidence="2">J_2021</strain>
        <tissue evidence="2">Erythrocytes</tissue>
    </source>
</reference>
<dbReference type="RefSeq" id="XP_041420060.1">
    <property type="nucleotide sequence ID" value="XM_041564126.1"/>
</dbReference>
<evidence type="ECO:0000313" key="2">
    <source>
        <dbReference type="RefSeq" id="XP_041420060.1"/>
    </source>
</evidence>
<evidence type="ECO:0000313" key="1">
    <source>
        <dbReference type="Proteomes" id="UP000186698"/>
    </source>
</evidence>
<gene>
    <name evidence="2" type="primary">LOC121394119</name>
</gene>
<dbReference type="Proteomes" id="UP000186698">
    <property type="component" value="Chromosome 5S"/>
</dbReference>
<name>A0A8J1KRY9_XENLA</name>
<accession>A0A8J1KRY9</accession>
<organism evidence="1 2">
    <name type="scientific">Xenopus laevis</name>
    <name type="common">African clawed frog</name>
    <dbReference type="NCBI Taxonomy" id="8355"/>
    <lineage>
        <taxon>Eukaryota</taxon>
        <taxon>Metazoa</taxon>
        <taxon>Chordata</taxon>
        <taxon>Craniata</taxon>
        <taxon>Vertebrata</taxon>
        <taxon>Euteleostomi</taxon>
        <taxon>Amphibia</taxon>
        <taxon>Batrachia</taxon>
        <taxon>Anura</taxon>
        <taxon>Pipoidea</taxon>
        <taxon>Pipidae</taxon>
        <taxon>Xenopodinae</taxon>
        <taxon>Xenopus</taxon>
        <taxon>Xenopus</taxon>
    </lineage>
</organism>
<dbReference type="AlphaFoldDB" id="A0A8J1KRY9"/>